<dbReference type="InterPro" id="IPR013325">
    <property type="entry name" value="RNA_pol_sigma_r2"/>
</dbReference>
<dbReference type="NCBIfam" id="TIGR02937">
    <property type="entry name" value="sigma70-ECF"/>
    <property type="match status" value="1"/>
</dbReference>
<name>A0A316GYB9_9SPHI</name>
<dbReference type="EMBL" id="QGHA01000014">
    <property type="protein sequence ID" value="PWK70840.1"/>
    <property type="molecule type" value="Genomic_DNA"/>
</dbReference>
<evidence type="ECO:0000313" key="7">
    <source>
        <dbReference type="EMBL" id="PWK70840.1"/>
    </source>
</evidence>
<gene>
    <name evidence="7" type="ORF">LX99_04547</name>
</gene>
<keyword evidence="3" id="KW-0731">Sigma factor</keyword>
<dbReference type="SUPFAM" id="SSF88659">
    <property type="entry name" value="Sigma3 and sigma4 domains of RNA polymerase sigma factors"/>
    <property type="match status" value="1"/>
</dbReference>
<accession>A0A316GYB9</accession>
<dbReference type="SUPFAM" id="SSF88946">
    <property type="entry name" value="Sigma2 domain of RNA polymerase sigma factors"/>
    <property type="match status" value="1"/>
</dbReference>
<dbReference type="RefSeq" id="WP_109609880.1">
    <property type="nucleotide sequence ID" value="NZ_QGHA01000014.1"/>
</dbReference>
<feature type="domain" description="RNA polymerase sigma factor 70 region 4 type 2" evidence="6">
    <location>
        <begin position="124"/>
        <end position="176"/>
    </location>
</feature>
<dbReference type="GO" id="GO:0003677">
    <property type="term" value="F:DNA binding"/>
    <property type="evidence" value="ECO:0007669"/>
    <property type="project" value="InterPro"/>
</dbReference>
<dbReference type="GO" id="GO:0006352">
    <property type="term" value="P:DNA-templated transcription initiation"/>
    <property type="evidence" value="ECO:0007669"/>
    <property type="project" value="InterPro"/>
</dbReference>
<dbReference type="Proteomes" id="UP000245678">
    <property type="component" value="Unassembled WGS sequence"/>
</dbReference>
<keyword evidence="4" id="KW-0804">Transcription</keyword>
<dbReference type="Gene3D" id="1.10.1740.10">
    <property type="match status" value="1"/>
</dbReference>
<dbReference type="InterPro" id="IPR013324">
    <property type="entry name" value="RNA_pol_sigma_r3/r4-like"/>
</dbReference>
<evidence type="ECO:0000256" key="1">
    <source>
        <dbReference type="ARBA" id="ARBA00010641"/>
    </source>
</evidence>
<dbReference type="PANTHER" id="PTHR43133">
    <property type="entry name" value="RNA POLYMERASE ECF-TYPE SIGMA FACTO"/>
    <property type="match status" value="1"/>
</dbReference>
<evidence type="ECO:0000259" key="6">
    <source>
        <dbReference type="Pfam" id="PF08281"/>
    </source>
</evidence>
<dbReference type="InterPro" id="IPR014284">
    <property type="entry name" value="RNA_pol_sigma-70_dom"/>
</dbReference>
<evidence type="ECO:0000313" key="8">
    <source>
        <dbReference type="Proteomes" id="UP000245678"/>
    </source>
</evidence>
<keyword evidence="8" id="KW-1185">Reference proteome</keyword>
<dbReference type="Pfam" id="PF08281">
    <property type="entry name" value="Sigma70_r4_2"/>
    <property type="match status" value="1"/>
</dbReference>
<dbReference type="CDD" id="cd06171">
    <property type="entry name" value="Sigma70_r4"/>
    <property type="match status" value="1"/>
</dbReference>
<reference evidence="7 8" key="1">
    <citation type="submission" date="2018-05" db="EMBL/GenBank/DDBJ databases">
        <title>Genomic Encyclopedia of Archaeal and Bacterial Type Strains, Phase II (KMG-II): from individual species to whole genera.</title>
        <authorList>
            <person name="Goeker M."/>
        </authorList>
    </citation>
    <scope>NUCLEOTIDE SEQUENCE [LARGE SCALE GENOMIC DNA]</scope>
    <source>
        <strain evidence="7 8">DSM 19975</strain>
    </source>
</reference>
<dbReference type="NCBIfam" id="TIGR02985">
    <property type="entry name" value="Sig70_bacteroi1"/>
    <property type="match status" value="1"/>
</dbReference>
<evidence type="ECO:0000259" key="5">
    <source>
        <dbReference type="Pfam" id="PF04542"/>
    </source>
</evidence>
<dbReference type="Gene3D" id="1.10.10.10">
    <property type="entry name" value="Winged helix-like DNA-binding domain superfamily/Winged helix DNA-binding domain"/>
    <property type="match status" value="1"/>
</dbReference>
<dbReference type="GO" id="GO:0016987">
    <property type="term" value="F:sigma factor activity"/>
    <property type="evidence" value="ECO:0007669"/>
    <property type="project" value="UniProtKB-KW"/>
</dbReference>
<dbReference type="AlphaFoldDB" id="A0A316GYB9"/>
<dbReference type="InterPro" id="IPR013249">
    <property type="entry name" value="RNA_pol_sigma70_r4_t2"/>
</dbReference>
<evidence type="ECO:0000256" key="4">
    <source>
        <dbReference type="ARBA" id="ARBA00023163"/>
    </source>
</evidence>
<comment type="caution">
    <text evidence="7">The sequence shown here is derived from an EMBL/GenBank/DDBJ whole genome shotgun (WGS) entry which is preliminary data.</text>
</comment>
<dbReference type="InterPro" id="IPR007627">
    <property type="entry name" value="RNA_pol_sigma70_r2"/>
</dbReference>
<dbReference type="InterPro" id="IPR036388">
    <property type="entry name" value="WH-like_DNA-bd_sf"/>
</dbReference>
<sequence>MATYKNLTDLQLIDLLKKDDESAFEEIYIRYAETLTDFTSSKLFNFDDAKDIIHDLFVRLWSERKNIQVDSHLKAYLFKITRHRIVDTIRKNITREEYAAMLQRLENYTDTPVEQKIAAEELKERIQYSLKELSPRVREVYMMSREDNLTIPEIAERLGVSEQTVKNQLSSALKHLRQSLAAASSIALVFWSLQ</sequence>
<comment type="similarity">
    <text evidence="1">Belongs to the sigma-70 factor family. ECF subfamily.</text>
</comment>
<dbReference type="InterPro" id="IPR039425">
    <property type="entry name" value="RNA_pol_sigma-70-like"/>
</dbReference>
<feature type="domain" description="RNA polymerase sigma-70 region 2" evidence="5">
    <location>
        <begin position="30"/>
        <end position="92"/>
    </location>
</feature>
<proteinExistence type="inferred from homology"/>
<dbReference type="Pfam" id="PF04542">
    <property type="entry name" value="Sigma70_r2"/>
    <property type="match status" value="1"/>
</dbReference>
<organism evidence="7 8">
    <name type="scientific">Mucilaginibacter oryzae</name>
    <dbReference type="NCBI Taxonomy" id="468058"/>
    <lineage>
        <taxon>Bacteria</taxon>
        <taxon>Pseudomonadati</taxon>
        <taxon>Bacteroidota</taxon>
        <taxon>Sphingobacteriia</taxon>
        <taxon>Sphingobacteriales</taxon>
        <taxon>Sphingobacteriaceae</taxon>
        <taxon>Mucilaginibacter</taxon>
    </lineage>
</organism>
<dbReference type="PANTHER" id="PTHR43133:SF46">
    <property type="entry name" value="RNA POLYMERASE SIGMA-70 FACTOR ECF SUBFAMILY"/>
    <property type="match status" value="1"/>
</dbReference>
<dbReference type="InterPro" id="IPR014327">
    <property type="entry name" value="RNA_pol_sigma70_bacteroid"/>
</dbReference>
<evidence type="ECO:0000256" key="3">
    <source>
        <dbReference type="ARBA" id="ARBA00023082"/>
    </source>
</evidence>
<keyword evidence="2" id="KW-0805">Transcription regulation</keyword>
<protein>
    <submittedName>
        <fullName evidence="7">RNA polymerase sigma-70 factor (ECF subfamily)</fullName>
    </submittedName>
</protein>
<evidence type="ECO:0000256" key="2">
    <source>
        <dbReference type="ARBA" id="ARBA00023015"/>
    </source>
</evidence>